<keyword evidence="2" id="KW-1185">Reference proteome</keyword>
<dbReference type="InterPro" id="IPR029058">
    <property type="entry name" value="AB_hydrolase_fold"/>
</dbReference>
<gene>
    <name evidence="1" type="ORF">JCM31447_02390</name>
</gene>
<dbReference type="RefSeq" id="WP_130605714.1">
    <property type="nucleotide sequence ID" value="NZ_AP019368.1"/>
</dbReference>
<name>A0A4V0P232_FLUSA</name>
<protein>
    <submittedName>
        <fullName evidence="1">Uncharacterized protein</fullName>
    </submittedName>
</protein>
<dbReference type="Gene3D" id="3.40.50.1820">
    <property type="entry name" value="alpha/beta hydrolase"/>
    <property type="match status" value="1"/>
</dbReference>
<dbReference type="EMBL" id="AP019368">
    <property type="protein sequence ID" value="BBH51817.1"/>
    <property type="molecule type" value="Genomic_DNA"/>
</dbReference>
<accession>A0A4V0P232</accession>
<proteinExistence type="predicted"/>
<dbReference type="Proteomes" id="UP000291236">
    <property type="component" value="Chromosome"/>
</dbReference>
<dbReference type="AlphaFoldDB" id="A0A4V0P232"/>
<reference evidence="1 2" key="1">
    <citation type="submission" date="2018-12" db="EMBL/GenBank/DDBJ databases">
        <title>Rubrispira sanarue gen. nov., sp., nov., a member of the order Silvanigrellales, isolated from a brackish lake in Hamamatsu Japan.</title>
        <authorList>
            <person name="Maejima Y."/>
            <person name="Iino T."/>
            <person name="Muraguchi Y."/>
            <person name="Fukuda K."/>
            <person name="Nojiri H."/>
            <person name="Ohkuma M."/>
            <person name="Moriuchi R."/>
            <person name="Dohra H."/>
            <person name="Kimbara K."/>
            <person name="Shintani M."/>
        </authorList>
    </citation>
    <scope>NUCLEOTIDE SEQUENCE [LARGE SCALE GENOMIC DNA]</scope>
    <source>
        <strain evidence="1 2">RF1110005</strain>
    </source>
</reference>
<organism evidence="1 2">
    <name type="scientific">Fluviispira sanaruensis</name>
    <dbReference type="NCBI Taxonomy" id="2493639"/>
    <lineage>
        <taxon>Bacteria</taxon>
        <taxon>Pseudomonadati</taxon>
        <taxon>Bdellovibrionota</taxon>
        <taxon>Oligoflexia</taxon>
        <taxon>Silvanigrellales</taxon>
        <taxon>Silvanigrellaceae</taxon>
        <taxon>Fluviispira</taxon>
    </lineage>
</organism>
<evidence type="ECO:0000313" key="2">
    <source>
        <dbReference type="Proteomes" id="UP000291236"/>
    </source>
</evidence>
<dbReference type="KEGG" id="sbf:JCM31447_02390"/>
<dbReference type="SUPFAM" id="SSF53474">
    <property type="entry name" value="alpha/beta-Hydrolases"/>
    <property type="match status" value="1"/>
</dbReference>
<sequence length="158" mass="18259">MPKAVIFNNTSPGGQKRVVSNSDVYQILNNEDSESPAYINLMYGKNIELEVLNNSYLSSDVLNISKELEKMQTELIMNFFKEESFYSQKISQPVCIIHGRNDQVFPLQNAYNFLPMCENMTELHLTQGHHAHLTEYSDYIAKIIISYVQDLKKFNLKI</sequence>
<evidence type="ECO:0000313" key="1">
    <source>
        <dbReference type="EMBL" id="BBH51817.1"/>
    </source>
</evidence>